<dbReference type="Proteomes" id="UP000304840">
    <property type="component" value="Chromosome"/>
</dbReference>
<accession>A0AAI8GBJ2</accession>
<feature type="compositionally biased region" description="Polar residues" evidence="1">
    <location>
        <begin position="333"/>
        <end position="347"/>
    </location>
</feature>
<dbReference type="PANTHER" id="PTHR32305:SF15">
    <property type="entry name" value="PROTEIN RHSA-RELATED"/>
    <property type="match status" value="1"/>
</dbReference>
<gene>
    <name evidence="2" type="ORF">UN65_10345</name>
</gene>
<dbReference type="EMBL" id="CP010992">
    <property type="protein sequence ID" value="AMO20681.2"/>
    <property type="molecule type" value="Genomic_DNA"/>
</dbReference>
<dbReference type="AlphaFoldDB" id="A0AAI8GBJ2"/>
<reference evidence="2 3" key="2">
    <citation type="submission" date="2019-05" db="EMBL/GenBank/DDBJ databases">
        <authorList>
            <person name="Ravantti J.J."/>
        </authorList>
    </citation>
    <scope>NUCLEOTIDE SEQUENCE [LARGE SCALE GENOMIC DNA]</scope>
    <source>
        <strain evidence="2 3">B185</strain>
    </source>
</reference>
<dbReference type="InterPro" id="IPR050708">
    <property type="entry name" value="T6SS_VgrG/RHS"/>
</dbReference>
<evidence type="ECO:0000313" key="3">
    <source>
        <dbReference type="Proteomes" id="UP000304840"/>
    </source>
</evidence>
<organism evidence="2 3">
    <name type="scientific">Flavobacterium columnare</name>
    <dbReference type="NCBI Taxonomy" id="996"/>
    <lineage>
        <taxon>Bacteria</taxon>
        <taxon>Pseudomonadati</taxon>
        <taxon>Bacteroidota</taxon>
        <taxon>Flavobacteriia</taxon>
        <taxon>Flavobacteriales</taxon>
        <taxon>Flavobacteriaceae</taxon>
        <taxon>Flavobacterium</taxon>
    </lineage>
</organism>
<sequence length="358" mass="39504">MDYDPFGSLVPNRHGSSTAYRYGFNGMEKDDELKGEGNSYDFGARMLDPRVGRWFSVDSKAAKFSSETTYGYVSNNPLVFIDPDGDEKIIVIGGGDKEGNDKAKFINAGLKRLNDLIKRSGKEGITLVITDKYLMEAYKKQIDKQVKLADSKYKGQVSVVYINNGDELTNYMNSKTTKSEKLSKIRKGDPITEVDFFGHGYRPDYSSQGPDTGSFEPAHCDKCGDELMSDDPSTRPDHNKWAWGKDDIDKLNKNAFDEDGTIDYTGICNAATPSEDEMTAGTNKNNLAKYTATKLELKSKGWFGRVDYSKIYDTKAKKSVSNPHGKTSGIGKSKSNPVAGSKSSGGASQLKVYSKKRS</sequence>
<proteinExistence type="predicted"/>
<dbReference type="RefSeq" id="WP_138425502.1">
    <property type="nucleotide sequence ID" value="NZ_CP010992.1"/>
</dbReference>
<name>A0AAI8GBJ2_9FLAO</name>
<reference evidence="3" key="1">
    <citation type="submission" date="2016-03" db="EMBL/GenBank/DDBJ databases">
        <title>Flavobacterium columnare strain B185, complete genome.</title>
        <authorList>
            <person name="Sundberg L.-R."/>
            <person name="Papponen P."/>
            <person name="Laanto E."/>
        </authorList>
    </citation>
    <scope>NUCLEOTIDE SEQUENCE [LARGE SCALE GENOMIC DNA]</scope>
    <source>
        <strain evidence="3">B185</strain>
    </source>
</reference>
<dbReference type="NCBIfam" id="TIGR03696">
    <property type="entry name" value="Rhs_assc_core"/>
    <property type="match status" value="1"/>
</dbReference>
<evidence type="ECO:0000256" key="1">
    <source>
        <dbReference type="SAM" id="MobiDB-lite"/>
    </source>
</evidence>
<evidence type="ECO:0000313" key="2">
    <source>
        <dbReference type="EMBL" id="AMO20681.2"/>
    </source>
</evidence>
<protein>
    <submittedName>
        <fullName evidence="2">RHS repeat-associated core domain-containing protein</fullName>
    </submittedName>
</protein>
<feature type="region of interest" description="Disordered" evidence="1">
    <location>
        <begin position="314"/>
        <end position="358"/>
    </location>
</feature>
<dbReference type="PANTHER" id="PTHR32305">
    <property type="match status" value="1"/>
</dbReference>
<dbReference type="InterPro" id="IPR022385">
    <property type="entry name" value="Rhs_assc_core"/>
</dbReference>
<dbReference type="Gene3D" id="2.180.10.10">
    <property type="entry name" value="RHS repeat-associated core"/>
    <property type="match status" value="1"/>
</dbReference>